<evidence type="ECO:0000256" key="1">
    <source>
        <dbReference type="ARBA" id="ARBA00005519"/>
    </source>
</evidence>
<comment type="caution">
    <text evidence="3">The sequence shown here is derived from an EMBL/GenBank/DDBJ whole genome shotgun (WGS) entry which is preliminary data.</text>
</comment>
<protein>
    <submittedName>
        <fullName evidence="3">Uncharacterized protein</fullName>
    </submittedName>
</protein>
<evidence type="ECO:0000313" key="4">
    <source>
        <dbReference type="Proteomes" id="UP001183246"/>
    </source>
</evidence>
<dbReference type="InterPro" id="IPR013320">
    <property type="entry name" value="ConA-like_dom_sf"/>
</dbReference>
<organism evidence="3 4">
    <name type="scientific">Streptomyces litchfieldiae</name>
    <dbReference type="NCBI Taxonomy" id="3075543"/>
    <lineage>
        <taxon>Bacteria</taxon>
        <taxon>Bacillati</taxon>
        <taxon>Actinomycetota</taxon>
        <taxon>Actinomycetes</taxon>
        <taxon>Kitasatosporales</taxon>
        <taxon>Streptomycetaceae</taxon>
        <taxon>Streptomyces</taxon>
    </lineage>
</organism>
<dbReference type="InterPro" id="IPR013319">
    <property type="entry name" value="GH11/12"/>
</dbReference>
<dbReference type="InterPro" id="IPR002594">
    <property type="entry name" value="GH12"/>
</dbReference>
<sequence length="250" mass="27175">MKSVSSRWAGFGRLALIVCMIAGFLSLASPAQAQVYSTCDRWGQHTEGTWTIYNNIWGDNHGTQCLTVNSIKSWYVDANHSGGGIKSYPNTSVRPQTPLSQLNSAGFWYNTSSAPAAGSDHWNWTSDLWSTGNQDEIMVFTSWAPGPAGGWGRQIASNVTIGGILYASVWQADPGWNVLQLIPAQQSNTGTIDASAVWRWAASQNLLRNTTFDTMQFGLEITSTSGVQKRYSLNAYSAWWSNTSGGGSSI</sequence>
<keyword evidence="2" id="KW-0732">Signal</keyword>
<proteinExistence type="inferred from homology"/>
<reference evidence="4" key="1">
    <citation type="submission" date="2023-07" db="EMBL/GenBank/DDBJ databases">
        <title>30 novel species of actinomycetes from the DSMZ collection.</title>
        <authorList>
            <person name="Nouioui I."/>
        </authorList>
    </citation>
    <scope>NUCLEOTIDE SEQUENCE [LARGE SCALE GENOMIC DNA]</scope>
    <source>
        <strain evidence="4">DSM 44938</strain>
    </source>
</reference>
<dbReference type="SUPFAM" id="SSF49899">
    <property type="entry name" value="Concanavalin A-like lectins/glucanases"/>
    <property type="match status" value="1"/>
</dbReference>
<keyword evidence="4" id="KW-1185">Reference proteome</keyword>
<dbReference type="PANTHER" id="PTHR34002">
    <property type="entry name" value="BLR1656 PROTEIN"/>
    <property type="match status" value="1"/>
</dbReference>
<dbReference type="Proteomes" id="UP001183246">
    <property type="component" value="Unassembled WGS sequence"/>
</dbReference>
<dbReference type="RefSeq" id="WP_311707071.1">
    <property type="nucleotide sequence ID" value="NZ_JAVREL010000017.1"/>
</dbReference>
<accession>A0ABU2MWA9</accession>
<dbReference type="PANTHER" id="PTHR34002:SF9">
    <property type="entry name" value="XYLOGLUCAN-SPECIFIC ENDO-BETA-1,4-GLUCANASE A"/>
    <property type="match status" value="1"/>
</dbReference>
<feature type="signal peptide" evidence="2">
    <location>
        <begin position="1"/>
        <end position="33"/>
    </location>
</feature>
<gene>
    <name evidence="3" type="ORF">RM590_25595</name>
</gene>
<evidence type="ECO:0000313" key="3">
    <source>
        <dbReference type="EMBL" id="MDT0345935.1"/>
    </source>
</evidence>
<evidence type="ECO:0000256" key="2">
    <source>
        <dbReference type="SAM" id="SignalP"/>
    </source>
</evidence>
<dbReference type="EMBL" id="JAVREL010000017">
    <property type="protein sequence ID" value="MDT0345935.1"/>
    <property type="molecule type" value="Genomic_DNA"/>
</dbReference>
<comment type="similarity">
    <text evidence="1">Belongs to the glycosyl hydrolase 12 (cellulase H) family.</text>
</comment>
<name>A0ABU2MWA9_9ACTN</name>
<feature type="chain" id="PRO_5045410597" evidence="2">
    <location>
        <begin position="34"/>
        <end position="250"/>
    </location>
</feature>
<dbReference type="Gene3D" id="2.60.120.180">
    <property type="match status" value="1"/>
</dbReference>